<evidence type="ECO:0000259" key="10">
    <source>
        <dbReference type="PROSITE" id="PS50157"/>
    </source>
</evidence>
<evidence type="ECO:0000256" key="6">
    <source>
        <dbReference type="ARBA" id="ARBA00023125"/>
    </source>
</evidence>
<evidence type="ECO:0000256" key="8">
    <source>
        <dbReference type="ARBA" id="ARBA00037948"/>
    </source>
</evidence>
<evidence type="ECO:0000256" key="1">
    <source>
        <dbReference type="ARBA" id="ARBA00004123"/>
    </source>
</evidence>
<organism evidence="11 12">
    <name type="scientific">Nezara viridula</name>
    <name type="common">Southern green stink bug</name>
    <name type="synonym">Cimex viridulus</name>
    <dbReference type="NCBI Taxonomy" id="85310"/>
    <lineage>
        <taxon>Eukaryota</taxon>
        <taxon>Metazoa</taxon>
        <taxon>Ecdysozoa</taxon>
        <taxon>Arthropoda</taxon>
        <taxon>Hexapoda</taxon>
        <taxon>Insecta</taxon>
        <taxon>Pterygota</taxon>
        <taxon>Neoptera</taxon>
        <taxon>Paraneoptera</taxon>
        <taxon>Hemiptera</taxon>
        <taxon>Heteroptera</taxon>
        <taxon>Panheteroptera</taxon>
        <taxon>Pentatomomorpha</taxon>
        <taxon>Pentatomoidea</taxon>
        <taxon>Pentatomidae</taxon>
        <taxon>Pentatominae</taxon>
        <taxon>Nezara</taxon>
    </lineage>
</organism>
<protein>
    <recommendedName>
        <fullName evidence="10">C2H2-type domain-containing protein</fullName>
    </recommendedName>
</protein>
<dbReference type="PANTHER" id="PTHR24388">
    <property type="entry name" value="ZINC FINGER PROTEIN"/>
    <property type="match status" value="1"/>
</dbReference>
<reference evidence="11" key="1">
    <citation type="submission" date="2022-01" db="EMBL/GenBank/DDBJ databases">
        <authorList>
            <person name="King R."/>
        </authorList>
    </citation>
    <scope>NUCLEOTIDE SEQUENCE</scope>
</reference>
<evidence type="ECO:0000256" key="2">
    <source>
        <dbReference type="ARBA" id="ARBA00022723"/>
    </source>
</evidence>
<dbReference type="InterPro" id="IPR013087">
    <property type="entry name" value="Znf_C2H2_type"/>
</dbReference>
<dbReference type="GO" id="GO:0000981">
    <property type="term" value="F:DNA-binding transcription factor activity, RNA polymerase II-specific"/>
    <property type="evidence" value="ECO:0007669"/>
    <property type="project" value="TreeGrafter"/>
</dbReference>
<dbReference type="Proteomes" id="UP001152798">
    <property type="component" value="Chromosome 5"/>
</dbReference>
<dbReference type="GO" id="GO:0000978">
    <property type="term" value="F:RNA polymerase II cis-regulatory region sequence-specific DNA binding"/>
    <property type="evidence" value="ECO:0007669"/>
    <property type="project" value="TreeGrafter"/>
</dbReference>
<evidence type="ECO:0000313" key="11">
    <source>
        <dbReference type="EMBL" id="CAH1401295.1"/>
    </source>
</evidence>
<evidence type="ECO:0000256" key="4">
    <source>
        <dbReference type="ARBA" id="ARBA00022771"/>
    </source>
</evidence>
<evidence type="ECO:0000256" key="7">
    <source>
        <dbReference type="ARBA" id="ARBA00023242"/>
    </source>
</evidence>
<dbReference type="SMART" id="SM00355">
    <property type="entry name" value="ZnF_C2H2"/>
    <property type="match status" value="3"/>
</dbReference>
<evidence type="ECO:0000256" key="9">
    <source>
        <dbReference type="PROSITE-ProRule" id="PRU00042"/>
    </source>
</evidence>
<keyword evidence="4 9" id="KW-0863">Zinc-finger</keyword>
<name>A0A9P0HF79_NEZVI</name>
<gene>
    <name evidence="11" type="ORF">NEZAVI_LOCUS10347</name>
</gene>
<accession>A0A9P0HF79</accession>
<keyword evidence="2" id="KW-0479">Metal-binding</keyword>
<dbReference type="PANTHER" id="PTHR24388:SF54">
    <property type="entry name" value="PROTEIN ESCARGOT"/>
    <property type="match status" value="1"/>
</dbReference>
<evidence type="ECO:0000256" key="5">
    <source>
        <dbReference type="ARBA" id="ARBA00022833"/>
    </source>
</evidence>
<comment type="subcellular location">
    <subcellularLocation>
        <location evidence="1">Nucleus</location>
    </subcellularLocation>
</comment>
<keyword evidence="5" id="KW-0862">Zinc</keyword>
<dbReference type="PROSITE" id="PS50157">
    <property type="entry name" value="ZINC_FINGER_C2H2_2"/>
    <property type="match status" value="1"/>
</dbReference>
<dbReference type="GO" id="GO:0005634">
    <property type="term" value="C:nucleus"/>
    <property type="evidence" value="ECO:0007669"/>
    <property type="project" value="UniProtKB-SubCell"/>
</dbReference>
<sequence length="317" mass="35965">MPIKDIASVTGDAMLIVEQKDGKDKIPSSLKKDKLILPINTTLQDVNTGEITIKEEPEDEEPSRTLDDNAVVTIKSEPDEFESGDNSSLQRSKSVTPYKCHHCGLEWDKFNDLRKHIKSKHIPKRLKYKCHYCSFRGSLLIHLKKHTKEKHAGAALLCCPYCYYQTCVPYCLRYHVINKHLKGNCNEANNENSQATLKSEPPEIESDENVGVSVKSEPLDFQLDDDLPFRGFETKYRAGAKLCQDLKKMTYNYSSKLSNGVGANSKKNCVIPKASVLHGIQLYECFYCHKSWQDLDVLRLLVSDKVRSHISELIIAS</sequence>
<keyword evidence="6" id="KW-0238">DNA-binding</keyword>
<dbReference type="GO" id="GO:0008270">
    <property type="term" value="F:zinc ion binding"/>
    <property type="evidence" value="ECO:0007669"/>
    <property type="project" value="UniProtKB-KW"/>
</dbReference>
<dbReference type="InterPro" id="IPR050527">
    <property type="entry name" value="Snail/Krueppel_Znf"/>
</dbReference>
<comment type="similarity">
    <text evidence="8">Belongs to the snail C2H2-type zinc-finger protein family.</text>
</comment>
<dbReference type="Gene3D" id="3.30.160.60">
    <property type="entry name" value="Classic Zinc Finger"/>
    <property type="match status" value="1"/>
</dbReference>
<keyword evidence="3" id="KW-0677">Repeat</keyword>
<keyword evidence="12" id="KW-1185">Reference proteome</keyword>
<dbReference type="AlphaFoldDB" id="A0A9P0HF79"/>
<dbReference type="EMBL" id="OV725081">
    <property type="protein sequence ID" value="CAH1401295.1"/>
    <property type="molecule type" value="Genomic_DNA"/>
</dbReference>
<proteinExistence type="inferred from homology"/>
<dbReference type="PROSITE" id="PS00028">
    <property type="entry name" value="ZINC_FINGER_C2H2_1"/>
    <property type="match status" value="1"/>
</dbReference>
<keyword evidence="7" id="KW-0539">Nucleus</keyword>
<evidence type="ECO:0000256" key="3">
    <source>
        <dbReference type="ARBA" id="ARBA00022737"/>
    </source>
</evidence>
<evidence type="ECO:0000313" key="12">
    <source>
        <dbReference type="Proteomes" id="UP001152798"/>
    </source>
</evidence>
<feature type="domain" description="C2H2-type" evidence="10">
    <location>
        <begin position="98"/>
        <end position="126"/>
    </location>
</feature>